<evidence type="ECO:0000256" key="2">
    <source>
        <dbReference type="SAM" id="Phobius"/>
    </source>
</evidence>
<name>A0A319DNE5_9EURO</name>
<keyword evidence="2" id="KW-1133">Transmembrane helix</keyword>
<keyword evidence="2" id="KW-0812">Transmembrane</keyword>
<dbReference type="InterPro" id="IPR052413">
    <property type="entry name" value="SUR7_domain"/>
</dbReference>
<reference evidence="3 4" key="1">
    <citation type="submission" date="2018-02" db="EMBL/GenBank/DDBJ databases">
        <title>The genomes of Aspergillus section Nigri reveals drivers in fungal speciation.</title>
        <authorList>
            <consortium name="DOE Joint Genome Institute"/>
            <person name="Vesth T.C."/>
            <person name="Nybo J."/>
            <person name="Theobald S."/>
            <person name="Brandl J."/>
            <person name="Frisvad J.C."/>
            <person name="Nielsen K.F."/>
            <person name="Lyhne E.K."/>
            <person name="Kogle M.E."/>
            <person name="Kuo A."/>
            <person name="Riley R."/>
            <person name="Clum A."/>
            <person name="Nolan M."/>
            <person name="Lipzen A."/>
            <person name="Salamov A."/>
            <person name="Henrissat B."/>
            <person name="Wiebenga A."/>
            <person name="De vries R.P."/>
            <person name="Grigoriev I.V."/>
            <person name="Mortensen U.H."/>
            <person name="Andersen M.R."/>
            <person name="Baker S.E."/>
        </authorList>
    </citation>
    <scope>NUCLEOTIDE SEQUENCE [LARGE SCALE GENOMIC DNA]</scope>
    <source>
        <strain evidence="3 4">CBS 707.79</strain>
    </source>
</reference>
<dbReference type="GO" id="GO:0005886">
    <property type="term" value="C:plasma membrane"/>
    <property type="evidence" value="ECO:0007669"/>
    <property type="project" value="InterPro"/>
</dbReference>
<dbReference type="Proteomes" id="UP000247810">
    <property type="component" value="Unassembled WGS sequence"/>
</dbReference>
<keyword evidence="4" id="KW-1185">Reference proteome</keyword>
<keyword evidence="2" id="KW-0472">Membrane</keyword>
<dbReference type="FunFam" id="1.20.140.150:FF:000064">
    <property type="entry name" value="Integral membrane protein (AFU_orthologue AFUA_6G07470)"/>
    <property type="match status" value="1"/>
</dbReference>
<feature type="transmembrane region" description="Helical" evidence="2">
    <location>
        <begin position="238"/>
        <end position="258"/>
    </location>
</feature>
<dbReference type="PROSITE" id="PS51257">
    <property type="entry name" value="PROKAR_LIPOPROTEIN"/>
    <property type="match status" value="1"/>
</dbReference>
<sequence length="334" mass="36246">MGKGGRIVCIFTPYVLTIASLICIIMVGLGCTKASSNTLNDLYFFRANMTNITADGSSTESTISSVVSELSGVSDGDLSSALEEIEKEYNIEDFYSIGLWGYCEGSLDNNKINTTNCSTPVAEFWFNPLSVWNLEESGLENALSSDVKKTLKTYHAVSKWMFIAYIIAFVATIVELVVGVFAICSRWGSCVTSLVSAVAFVFTAAASVTSTALFAVLKGVFKTELEKYGITGSMGKNIYVATWLAVAFALGACLFWVFSSCCCSGRSPYNHRNRTPRGGVMAEKTPYTYEALGPYGQHQPSNPAFQSTSYPPPPPTHGNQTTGRTNAYEPFRHV</sequence>
<dbReference type="GO" id="GO:0051285">
    <property type="term" value="C:cell cortex of cell tip"/>
    <property type="evidence" value="ECO:0007669"/>
    <property type="project" value="TreeGrafter"/>
</dbReference>
<dbReference type="Pfam" id="PF06687">
    <property type="entry name" value="SUR7"/>
    <property type="match status" value="1"/>
</dbReference>
<dbReference type="VEuPathDB" id="FungiDB:BO71DRAFT_395490"/>
<evidence type="ECO:0000256" key="1">
    <source>
        <dbReference type="SAM" id="MobiDB-lite"/>
    </source>
</evidence>
<proteinExistence type="predicted"/>
<feature type="transmembrane region" description="Helical" evidence="2">
    <location>
        <begin position="12"/>
        <end position="31"/>
    </location>
</feature>
<dbReference type="OrthoDB" id="4480814at2759"/>
<evidence type="ECO:0000313" key="3">
    <source>
        <dbReference type="EMBL" id="PYH98194.1"/>
    </source>
</evidence>
<feature type="region of interest" description="Disordered" evidence="1">
    <location>
        <begin position="302"/>
        <end position="334"/>
    </location>
</feature>
<dbReference type="GO" id="GO:0031505">
    <property type="term" value="P:fungal-type cell wall organization"/>
    <property type="evidence" value="ECO:0007669"/>
    <property type="project" value="TreeGrafter"/>
</dbReference>
<protein>
    <submittedName>
        <fullName evidence="3">Integral membrane protein</fullName>
    </submittedName>
</protein>
<accession>A0A319DNE5</accession>
<feature type="transmembrane region" description="Helical" evidence="2">
    <location>
        <begin position="162"/>
        <end position="188"/>
    </location>
</feature>
<organism evidence="3 4">
    <name type="scientific">Aspergillus ellipticus CBS 707.79</name>
    <dbReference type="NCBI Taxonomy" id="1448320"/>
    <lineage>
        <taxon>Eukaryota</taxon>
        <taxon>Fungi</taxon>
        <taxon>Dikarya</taxon>
        <taxon>Ascomycota</taxon>
        <taxon>Pezizomycotina</taxon>
        <taxon>Eurotiomycetes</taxon>
        <taxon>Eurotiomycetidae</taxon>
        <taxon>Eurotiales</taxon>
        <taxon>Aspergillaceae</taxon>
        <taxon>Aspergillus</taxon>
        <taxon>Aspergillus subgen. Circumdati</taxon>
    </lineage>
</organism>
<gene>
    <name evidence="3" type="ORF">BO71DRAFT_395490</name>
</gene>
<dbReference type="EMBL" id="KZ825814">
    <property type="protein sequence ID" value="PYH98194.1"/>
    <property type="molecule type" value="Genomic_DNA"/>
</dbReference>
<dbReference type="PANTHER" id="PTHR28019:SF3">
    <property type="entry name" value="INTEGRAL MEMBRANE PROTEIN (AFU_ORTHOLOGUE AFUA_6G07470)"/>
    <property type="match status" value="1"/>
</dbReference>
<evidence type="ECO:0000313" key="4">
    <source>
        <dbReference type="Proteomes" id="UP000247810"/>
    </source>
</evidence>
<dbReference type="InterPro" id="IPR009571">
    <property type="entry name" value="SUR7/Rim9-like_fungi"/>
</dbReference>
<dbReference type="AlphaFoldDB" id="A0A319DNE5"/>
<feature type="transmembrane region" description="Helical" evidence="2">
    <location>
        <begin position="194"/>
        <end position="217"/>
    </location>
</feature>
<dbReference type="PANTHER" id="PTHR28019">
    <property type="entry name" value="CELL MEMBRANE PROTEIN YLR413W-RELATED"/>
    <property type="match status" value="1"/>
</dbReference>